<evidence type="ECO:0000256" key="7">
    <source>
        <dbReference type="ARBA" id="ARBA00022977"/>
    </source>
</evidence>
<keyword evidence="8 11" id="KW-0786">Thiamine pyrophosphate</keyword>
<dbReference type="CDD" id="cd02007">
    <property type="entry name" value="TPP_DXS"/>
    <property type="match status" value="1"/>
</dbReference>
<dbReference type="InterPro" id="IPR033248">
    <property type="entry name" value="Transketolase_C"/>
</dbReference>
<dbReference type="InterPro" id="IPR009014">
    <property type="entry name" value="Transketo_C/PFOR_II"/>
</dbReference>
<evidence type="ECO:0000256" key="11">
    <source>
        <dbReference type="HAMAP-Rule" id="MF_00315"/>
    </source>
</evidence>
<feature type="binding site" evidence="11">
    <location>
        <position position="161"/>
    </location>
    <ligand>
        <name>Mg(2+)</name>
        <dbReference type="ChEBI" id="CHEBI:18420"/>
    </ligand>
</feature>
<dbReference type="SMART" id="SM00861">
    <property type="entry name" value="Transket_pyr"/>
    <property type="match status" value="1"/>
</dbReference>
<evidence type="ECO:0000313" key="14">
    <source>
        <dbReference type="EMBL" id="SOC51640.1"/>
    </source>
</evidence>
<feature type="binding site" evidence="11">
    <location>
        <position position="89"/>
    </location>
    <ligand>
        <name>thiamine diphosphate</name>
        <dbReference type="ChEBI" id="CHEBI:58937"/>
    </ligand>
</feature>
<dbReference type="PROSITE" id="PS00802">
    <property type="entry name" value="TRANSKETOLASE_2"/>
    <property type="match status" value="1"/>
</dbReference>
<dbReference type="Pfam" id="PF02779">
    <property type="entry name" value="Transket_pyr"/>
    <property type="match status" value="1"/>
</dbReference>
<dbReference type="InterPro" id="IPR005477">
    <property type="entry name" value="Dxylulose-5-P_synthase"/>
</dbReference>
<comment type="pathway">
    <text evidence="1 11">Metabolic intermediate biosynthesis; 1-deoxy-D-xylulose 5-phosphate biosynthesis; 1-deoxy-D-xylulose 5-phosphate from D-glyceraldehyde 3-phosphate and pyruvate: step 1/1.</text>
</comment>
<dbReference type="NCBIfam" id="NF003933">
    <property type="entry name" value="PRK05444.2-2"/>
    <property type="match status" value="1"/>
</dbReference>
<dbReference type="Proteomes" id="UP000219023">
    <property type="component" value="Unassembled WGS sequence"/>
</dbReference>
<dbReference type="Pfam" id="PF02780">
    <property type="entry name" value="Transketolase_C"/>
    <property type="match status" value="1"/>
</dbReference>
<dbReference type="SUPFAM" id="SSF52922">
    <property type="entry name" value="TK C-terminal domain-like"/>
    <property type="match status" value="1"/>
</dbReference>
<keyword evidence="5 11" id="KW-0479">Metal-binding</keyword>
<name>A0A285VC51_9GAMM</name>
<dbReference type="SUPFAM" id="SSF52518">
    <property type="entry name" value="Thiamin diphosphate-binding fold (THDP-binding)"/>
    <property type="match status" value="2"/>
</dbReference>
<dbReference type="AlphaFoldDB" id="A0A285VC51"/>
<comment type="subunit">
    <text evidence="3 11">Homodimer.</text>
</comment>
<dbReference type="HAMAP" id="MF_00315">
    <property type="entry name" value="DXP_synth"/>
    <property type="match status" value="1"/>
</dbReference>
<evidence type="ECO:0000256" key="1">
    <source>
        <dbReference type="ARBA" id="ARBA00004980"/>
    </source>
</evidence>
<comment type="catalytic activity">
    <reaction evidence="11">
        <text>D-glyceraldehyde 3-phosphate + pyruvate + H(+) = 1-deoxy-D-xylulose 5-phosphate + CO2</text>
        <dbReference type="Rhea" id="RHEA:12605"/>
        <dbReference type="ChEBI" id="CHEBI:15361"/>
        <dbReference type="ChEBI" id="CHEBI:15378"/>
        <dbReference type="ChEBI" id="CHEBI:16526"/>
        <dbReference type="ChEBI" id="CHEBI:57792"/>
        <dbReference type="ChEBI" id="CHEBI:59776"/>
        <dbReference type="EC" id="2.2.1.7"/>
    </reaction>
</comment>
<feature type="binding site" evidence="11">
    <location>
        <position position="190"/>
    </location>
    <ligand>
        <name>Mg(2+)</name>
        <dbReference type="ChEBI" id="CHEBI:18420"/>
    </ligand>
</feature>
<comment type="cofactor">
    <cofactor evidence="11">
        <name>thiamine diphosphate</name>
        <dbReference type="ChEBI" id="CHEBI:58937"/>
    </cofactor>
    <text evidence="11">Binds 1 thiamine pyrophosphate per subunit.</text>
</comment>
<dbReference type="FunFam" id="3.40.50.970:FF:000005">
    <property type="entry name" value="1-deoxy-D-xylulose-5-phosphate synthase"/>
    <property type="match status" value="1"/>
</dbReference>
<dbReference type="InterPro" id="IPR029061">
    <property type="entry name" value="THDP-binding"/>
</dbReference>
<dbReference type="GO" id="GO:0016114">
    <property type="term" value="P:terpenoid biosynthetic process"/>
    <property type="evidence" value="ECO:0007669"/>
    <property type="project" value="UniProtKB-UniRule"/>
</dbReference>
<dbReference type="FunFam" id="3.40.50.920:FF:000002">
    <property type="entry name" value="1-deoxy-D-xylulose-5-phosphate synthase"/>
    <property type="match status" value="1"/>
</dbReference>
<evidence type="ECO:0000256" key="4">
    <source>
        <dbReference type="ARBA" id="ARBA00022679"/>
    </source>
</evidence>
<organism evidence="14 15">
    <name type="scientific">Chromohalobacter canadensis</name>
    <dbReference type="NCBI Taxonomy" id="141389"/>
    <lineage>
        <taxon>Bacteria</taxon>
        <taxon>Pseudomonadati</taxon>
        <taxon>Pseudomonadota</taxon>
        <taxon>Gammaproteobacteria</taxon>
        <taxon>Oceanospirillales</taxon>
        <taxon>Halomonadaceae</taxon>
        <taxon>Chromohalobacter</taxon>
    </lineage>
</organism>
<dbReference type="Gene3D" id="3.40.50.970">
    <property type="match status" value="2"/>
</dbReference>
<evidence type="ECO:0000256" key="6">
    <source>
        <dbReference type="ARBA" id="ARBA00022842"/>
    </source>
</evidence>
<keyword evidence="6 11" id="KW-0460">Magnesium</keyword>
<keyword evidence="7 11" id="KW-0784">Thiamine biosynthesis</keyword>
<feature type="binding site" evidence="11">
    <location>
        <position position="190"/>
    </location>
    <ligand>
        <name>thiamine diphosphate</name>
        <dbReference type="ChEBI" id="CHEBI:58937"/>
    </ligand>
</feature>
<dbReference type="GO" id="GO:0009228">
    <property type="term" value="P:thiamine biosynthetic process"/>
    <property type="evidence" value="ECO:0007669"/>
    <property type="project" value="UniProtKB-UniRule"/>
</dbReference>
<dbReference type="InterPro" id="IPR005475">
    <property type="entry name" value="Transketolase-like_Pyr-bd"/>
</dbReference>
<dbReference type="InterPro" id="IPR020826">
    <property type="entry name" value="Transketolase_BS"/>
</dbReference>
<comment type="function">
    <text evidence="10 11">Catalyzes the acyloin condensation reaction between C atoms 2 and 3 of pyruvate and glyceraldehyde 3-phosphate to yield 1-deoxy-D-xylulose-5-phosphate (DXP).</text>
</comment>
<reference evidence="14 15" key="1">
    <citation type="submission" date="2017-08" db="EMBL/GenBank/DDBJ databases">
        <authorList>
            <person name="de Groot N.N."/>
        </authorList>
    </citation>
    <scope>NUCLEOTIDE SEQUENCE [LARGE SCALE GENOMIC DNA]</scope>
    <source>
        <strain evidence="14 15">USBA 855</strain>
    </source>
</reference>
<dbReference type="GO" id="GO:0008661">
    <property type="term" value="F:1-deoxy-D-xylulose-5-phosphate synthase activity"/>
    <property type="evidence" value="ECO:0007669"/>
    <property type="project" value="UniProtKB-UniRule"/>
</dbReference>
<evidence type="ECO:0000256" key="10">
    <source>
        <dbReference type="ARBA" id="ARBA00055605"/>
    </source>
</evidence>
<evidence type="ECO:0000313" key="15">
    <source>
        <dbReference type="Proteomes" id="UP000219023"/>
    </source>
</evidence>
<accession>A0A285VC51</accession>
<evidence type="ECO:0000256" key="2">
    <source>
        <dbReference type="ARBA" id="ARBA00011081"/>
    </source>
</evidence>
<dbReference type="GO" id="GO:0000287">
    <property type="term" value="F:magnesium ion binding"/>
    <property type="evidence" value="ECO:0007669"/>
    <property type="project" value="UniProtKB-UniRule"/>
</dbReference>
<protein>
    <recommendedName>
        <fullName evidence="11">1-deoxy-D-xylulose-5-phosphate synthase</fullName>
        <ecNumber evidence="11">2.2.1.7</ecNumber>
    </recommendedName>
    <alternativeName>
        <fullName evidence="11">1-deoxyxylulose-5-phosphate synthase</fullName>
        <shortName evidence="11">DXP synthase</shortName>
        <shortName evidence="11">DXPS</shortName>
    </alternativeName>
</protein>
<dbReference type="GO" id="GO:0019288">
    <property type="term" value="P:isopentenyl diphosphate biosynthetic process, methylerythritol 4-phosphate pathway"/>
    <property type="evidence" value="ECO:0007669"/>
    <property type="project" value="TreeGrafter"/>
</dbReference>
<feature type="binding site" evidence="11">
    <location>
        <position position="410"/>
    </location>
    <ligand>
        <name>thiamine diphosphate</name>
        <dbReference type="ChEBI" id="CHEBI:58937"/>
    </ligand>
</feature>
<dbReference type="EC" id="2.2.1.7" evidence="11"/>
<keyword evidence="4 11" id="KW-0808">Transferase</keyword>
<dbReference type="Gene3D" id="3.40.50.920">
    <property type="match status" value="1"/>
</dbReference>
<dbReference type="UniPathway" id="UPA00064">
    <property type="reaction ID" value="UER00091"/>
</dbReference>
<feature type="region of interest" description="Disordered" evidence="12">
    <location>
        <begin position="313"/>
        <end position="354"/>
    </location>
</feature>
<feature type="binding site" evidence="11">
    <location>
        <position position="297"/>
    </location>
    <ligand>
        <name>thiamine diphosphate</name>
        <dbReference type="ChEBI" id="CHEBI:58937"/>
    </ligand>
</feature>
<keyword evidence="9 11" id="KW-0414">Isoprene biosynthesis</keyword>
<evidence type="ECO:0000256" key="8">
    <source>
        <dbReference type="ARBA" id="ARBA00023052"/>
    </source>
</evidence>
<dbReference type="PANTHER" id="PTHR43322:SF5">
    <property type="entry name" value="1-DEOXY-D-XYLULOSE-5-PHOSPHATE SYNTHASE, CHLOROPLASTIC"/>
    <property type="match status" value="1"/>
</dbReference>
<evidence type="ECO:0000256" key="12">
    <source>
        <dbReference type="SAM" id="MobiDB-lite"/>
    </source>
</evidence>
<feature type="domain" description="Transketolase-like pyrimidine-binding" evidence="13">
    <location>
        <begin position="359"/>
        <end position="523"/>
    </location>
</feature>
<evidence type="ECO:0000256" key="3">
    <source>
        <dbReference type="ARBA" id="ARBA00011738"/>
    </source>
</evidence>
<sequence length="668" mass="71750">MTLMKLFDEIPAERPATPLLDLLESPAALHDFNAAQLRELADELRAYLLYSVGCTGGHFGAGLGVVELTVALHHILDTPYDRLVWDVGHQAYPHKILTGRREQMSTIRQFGGLAAFPKRDESPYDTFGVGHSSTSISAALGMALAARTKGEKRRVCAVIGDGALSAGMSFEALAHAGHVDANMLVILNDNEMSISENVGGMASYLARILVSKPYTVMRENSKRVLSHLPGALELARRTEEHVKGMVSPATLFEEMGFNYIGPIDGHDLPTLVQALGSMTNLEGPQFLHIKTCKGRGFRPAEADPIGYHAITKLEKTASEPPPKKEPRSPNAAMAEPEAKPQSKPKAKPRSEDVMRPTPRKYCNVFGEWLCDMAAADARLIGITPAMREGSDLIRFSREYPERYYDVAIAEQHAVTLAAGMACEGMKPVVAIYSTFLQRGYDQLIHDVAVQALDVTFAIDRAGVVGEDGPTHHGALDLAYLRCIPGMVVLAPADEAECRAMLSAAYHHEGPAAVRYPRGTGPGATLAPGLEALPIGEAETRRTGAQDGVALLAFGSMNGPAAEVAERLDATHLNMRSVKPLDRDAILAAARRHRLLVTLEENVVAGGAGSGVNELLAAEGVQVEVLNLGLPDAFVEHGKPAELLTACGLDAEGIEAAVRQRWGAPHHND</sequence>
<dbReference type="PANTHER" id="PTHR43322">
    <property type="entry name" value="1-D-DEOXYXYLULOSE 5-PHOSPHATE SYNTHASE-RELATED"/>
    <property type="match status" value="1"/>
</dbReference>
<evidence type="ECO:0000259" key="13">
    <source>
        <dbReference type="SMART" id="SM00861"/>
    </source>
</evidence>
<feature type="binding site" evidence="11">
    <location>
        <begin position="130"/>
        <end position="132"/>
    </location>
    <ligand>
        <name>thiamine diphosphate</name>
        <dbReference type="ChEBI" id="CHEBI:58937"/>
    </ligand>
</feature>
<comment type="similarity">
    <text evidence="2 11">Belongs to the transketolase family. DXPS subfamily.</text>
</comment>
<dbReference type="GO" id="GO:0005829">
    <property type="term" value="C:cytosol"/>
    <property type="evidence" value="ECO:0007669"/>
    <property type="project" value="TreeGrafter"/>
</dbReference>
<gene>
    <name evidence="11" type="primary">dxs</name>
    <name evidence="14" type="ORF">SAMN05421509_101367</name>
</gene>
<dbReference type="CDD" id="cd07033">
    <property type="entry name" value="TPP_PYR_DXS_TK_like"/>
    <property type="match status" value="1"/>
</dbReference>
<feature type="binding site" evidence="11">
    <location>
        <begin position="162"/>
        <end position="163"/>
    </location>
    <ligand>
        <name>thiamine diphosphate</name>
        <dbReference type="ChEBI" id="CHEBI:58937"/>
    </ligand>
</feature>
<evidence type="ECO:0000256" key="5">
    <source>
        <dbReference type="ARBA" id="ARBA00022723"/>
    </source>
</evidence>
<feature type="compositionally biased region" description="Basic and acidic residues" evidence="12">
    <location>
        <begin position="313"/>
        <end position="327"/>
    </location>
</feature>
<comment type="cofactor">
    <cofactor evidence="11">
        <name>Mg(2+)</name>
        <dbReference type="ChEBI" id="CHEBI:18420"/>
    </cofactor>
    <text evidence="11">Binds 1 Mg(2+) ion per subunit.</text>
</comment>
<evidence type="ECO:0000256" key="9">
    <source>
        <dbReference type="ARBA" id="ARBA00023229"/>
    </source>
</evidence>
<dbReference type="GO" id="GO:0030976">
    <property type="term" value="F:thiamine pyrophosphate binding"/>
    <property type="evidence" value="ECO:0007669"/>
    <property type="project" value="UniProtKB-UniRule"/>
</dbReference>
<dbReference type="Pfam" id="PF13292">
    <property type="entry name" value="DXP_synthase_N"/>
    <property type="match status" value="1"/>
</dbReference>
<dbReference type="EMBL" id="OBQJ01000001">
    <property type="protein sequence ID" value="SOC51640.1"/>
    <property type="molecule type" value="Genomic_DNA"/>
</dbReference>
<proteinExistence type="inferred from homology"/>